<reference evidence="7" key="1">
    <citation type="submission" date="2020-01" db="EMBL/GenBank/DDBJ databases">
        <title>Draft genome sequence of the Termite Coptotermes fromosanus.</title>
        <authorList>
            <person name="Itakura S."/>
            <person name="Yosikawa Y."/>
            <person name="Umezawa K."/>
        </authorList>
    </citation>
    <scope>NUCLEOTIDE SEQUENCE [LARGE SCALE GENOMIC DNA]</scope>
</reference>
<evidence type="ECO:0000256" key="5">
    <source>
        <dbReference type="SAM" id="MobiDB-lite"/>
    </source>
</evidence>
<dbReference type="SUPFAM" id="SSF52540">
    <property type="entry name" value="P-loop containing nucleoside triphosphate hydrolases"/>
    <property type="match status" value="1"/>
</dbReference>
<dbReference type="OrthoDB" id="247245at2759"/>
<accession>A0A6L2QAQ1</accession>
<sequence>MFIVGVTGGIATGKSTLCAVFRENGIPVIDADAAARKVVEPGRRAWHRIKKEFGDAVFYDDGQLNREALGEIIFDSVEKRRKLNEITHQEIYGEMLWAAVRCFFQGKYTSHQFIVMDLPLLFESGTMLDFLHKIIVVTCEEDLQLQRLMERNSMSEAKAKKRISAQMSLERKCEQAHFVVENSGTIQDTREQVHTCAVISHTKDTSGLMNRIHSGHHVVSQKYRMRCNIHPPAGQGNRAHNKSPSSIHTYGQELKIRR</sequence>
<dbReference type="GO" id="GO:0005737">
    <property type="term" value="C:cytoplasm"/>
    <property type="evidence" value="ECO:0007669"/>
    <property type="project" value="UniProtKB-ARBA"/>
</dbReference>
<dbReference type="Pfam" id="PF01121">
    <property type="entry name" value="CoaE"/>
    <property type="match status" value="1"/>
</dbReference>
<evidence type="ECO:0000256" key="4">
    <source>
        <dbReference type="ARBA" id="ARBA00044157"/>
    </source>
</evidence>
<dbReference type="PROSITE" id="PS51219">
    <property type="entry name" value="DPCK"/>
    <property type="match status" value="1"/>
</dbReference>
<evidence type="ECO:0000256" key="1">
    <source>
        <dbReference type="ARBA" id="ARBA00009018"/>
    </source>
</evidence>
<dbReference type="FunCoup" id="A0A6L2QAQ1">
    <property type="interactions" value="701"/>
</dbReference>
<protein>
    <recommendedName>
        <fullName evidence="4">Dephospho-CoA kinase domain-containing protein</fullName>
    </recommendedName>
</protein>
<organism evidence="6 7">
    <name type="scientific">Coptotermes formosanus</name>
    <name type="common">Formosan subterranean termite</name>
    <dbReference type="NCBI Taxonomy" id="36987"/>
    <lineage>
        <taxon>Eukaryota</taxon>
        <taxon>Metazoa</taxon>
        <taxon>Ecdysozoa</taxon>
        <taxon>Arthropoda</taxon>
        <taxon>Hexapoda</taxon>
        <taxon>Insecta</taxon>
        <taxon>Pterygota</taxon>
        <taxon>Neoptera</taxon>
        <taxon>Polyneoptera</taxon>
        <taxon>Dictyoptera</taxon>
        <taxon>Blattodea</taxon>
        <taxon>Blattoidea</taxon>
        <taxon>Termitoidae</taxon>
        <taxon>Rhinotermitidae</taxon>
        <taxon>Coptotermes</taxon>
    </lineage>
</organism>
<proteinExistence type="inferred from homology"/>
<dbReference type="GO" id="GO:0004140">
    <property type="term" value="F:dephospho-CoA kinase activity"/>
    <property type="evidence" value="ECO:0007669"/>
    <property type="project" value="InterPro"/>
</dbReference>
<keyword evidence="3" id="KW-0067">ATP-binding</keyword>
<name>A0A6L2QAQ1_COPFO</name>
<dbReference type="PANTHER" id="PTHR10695:SF46">
    <property type="entry name" value="BIFUNCTIONAL COENZYME A SYNTHASE-RELATED"/>
    <property type="match status" value="1"/>
</dbReference>
<evidence type="ECO:0000256" key="2">
    <source>
        <dbReference type="ARBA" id="ARBA00022741"/>
    </source>
</evidence>
<dbReference type="InterPro" id="IPR001977">
    <property type="entry name" value="Depp_CoAkinase"/>
</dbReference>
<dbReference type="CDD" id="cd02022">
    <property type="entry name" value="DPCK"/>
    <property type="match status" value="1"/>
</dbReference>
<evidence type="ECO:0000313" key="7">
    <source>
        <dbReference type="Proteomes" id="UP000502823"/>
    </source>
</evidence>
<dbReference type="HAMAP" id="MF_00376">
    <property type="entry name" value="Dephospho_CoA_kinase"/>
    <property type="match status" value="1"/>
</dbReference>
<dbReference type="AlphaFoldDB" id="A0A6L2QAQ1"/>
<gene>
    <name evidence="6" type="ORF">Cfor_01418</name>
</gene>
<evidence type="ECO:0000256" key="3">
    <source>
        <dbReference type="ARBA" id="ARBA00022840"/>
    </source>
</evidence>
<dbReference type="GO" id="GO:0015937">
    <property type="term" value="P:coenzyme A biosynthetic process"/>
    <property type="evidence" value="ECO:0007669"/>
    <property type="project" value="InterPro"/>
</dbReference>
<evidence type="ECO:0000313" key="6">
    <source>
        <dbReference type="EMBL" id="GFG40068.1"/>
    </source>
</evidence>
<dbReference type="GO" id="GO:0005524">
    <property type="term" value="F:ATP binding"/>
    <property type="evidence" value="ECO:0007669"/>
    <property type="project" value="UniProtKB-KW"/>
</dbReference>
<dbReference type="InParanoid" id="A0A6L2QAQ1"/>
<comment type="similarity">
    <text evidence="1">Belongs to the CoaE family.</text>
</comment>
<dbReference type="NCBIfam" id="TIGR00152">
    <property type="entry name" value="dephospho-CoA kinase"/>
    <property type="match status" value="1"/>
</dbReference>
<dbReference type="FunFam" id="3.40.50.300:FF:000485">
    <property type="entry name" value="Dephospho-CoA kinase CAB5"/>
    <property type="match status" value="1"/>
</dbReference>
<keyword evidence="2" id="KW-0547">Nucleotide-binding</keyword>
<dbReference type="Proteomes" id="UP000502823">
    <property type="component" value="Unassembled WGS sequence"/>
</dbReference>
<dbReference type="EMBL" id="BLKM01001489">
    <property type="protein sequence ID" value="GFG40068.1"/>
    <property type="molecule type" value="Genomic_DNA"/>
</dbReference>
<feature type="region of interest" description="Disordered" evidence="5">
    <location>
        <begin position="231"/>
        <end position="258"/>
    </location>
</feature>
<dbReference type="PANTHER" id="PTHR10695">
    <property type="entry name" value="DEPHOSPHO-COA KINASE-RELATED"/>
    <property type="match status" value="1"/>
</dbReference>
<keyword evidence="7" id="KW-1185">Reference proteome</keyword>
<dbReference type="Gene3D" id="3.40.50.300">
    <property type="entry name" value="P-loop containing nucleotide triphosphate hydrolases"/>
    <property type="match status" value="1"/>
</dbReference>
<comment type="caution">
    <text evidence="6">The sequence shown here is derived from an EMBL/GenBank/DDBJ whole genome shotgun (WGS) entry which is preliminary data.</text>
</comment>
<dbReference type="InterPro" id="IPR027417">
    <property type="entry name" value="P-loop_NTPase"/>
</dbReference>